<dbReference type="PROSITE" id="PS51257">
    <property type="entry name" value="PROKAR_LIPOPROTEIN"/>
    <property type="match status" value="1"/>
</dbReference>
<gene>
    <name evidence="3" type="ORF">Pan189_20320</name>
</gene>
<dbReference type="InterPro" id="IPR015943">
    <property type="entry name" value="WD40/YVTN_repeat-like_dom_sf"/>
</dbReference>
<evidence type="ECO:0000313" key="3">
    <source>
        <dbReference type="EMBL" id="QDT37652.1"/>
    </source>
</evidence>
<sequence length="424" mass="47496" precursor="true">MSVIVMKNQPQYFLSVALGIALSMTSACAEEKPTWNQWRGSNRDGIVAGNKWPQSLGEDTLAPVWRKELPPSYSGPVLSRTTVFTTATENRENEVAYAFDRKSGEQLWRTQWPGAMTVPFFAAANGSWIRATPAFDGNSLFVAGMRDVLVSLDAKTGEIQWQADFVKRLDAPLPAFGFASSPLLDGQFLYVQAGAAFLKVDKATGDIVWKTLEDREGRYDSAFSSPTFGTIGGKRQLIVQTRQKLAGVNPDNGKVLWEQNVPSYRGMNILTPQQFGDSFFTSSYRNKSWLFNINSADDKFDVTEAWSSNVAGYMSSPVVIGDHVYLHLQNQRFTCFNLRSGEREWTSQPFGKYCSLIAQGDQILALDERGVLLLIKANPQEFELAEERRISDEQCWAHVAVDKDQVFVRELNGLSSFRWDKGDN</sequence>
<keyword evidence="1" id="KW-0732">Signal</keyword>
<organism evidence="3 4">
    <name type="scientific">Stratiformator vulcanicus</name>
    <dbReference type="NCBI Taxonomy" id="2527980"/>
    <lineage>
        <taxon>Bacteria</taxon>
        <taxon>Pseudomonadati</taxon>
        <taxon>Planctomycetota</taxon>
        <taxon>Planctomycetia</taxon>
        <taxon>Planctomycetales</taxon>
        <taxon>Planctomycetaceae</taxon>
        <taxon>Stratiformator</taxon>
    </lineage>
</organism>
<dbReference type="PANTHER" id="PTHR34512:SF30">
    <property type="entry name" value="OUTER MEMBRANE PROTEIN ASSEMBLY FACTOR BAMB"/>
    <property type="match status" value="1"/>
</dbReference>
<dbReference type="InterPro" id="IPR002372">
    <property type="entry name" value="PQQ_rpt_dom"/>
</dbReference>
<feature type="signal peptide" evidence="1">
    <location>
        <begin position="1"/>
        <end position="29"/>
    </location>
</feature>
<evidence type="ECO:0000313" key="4">
    <source>
        <dbReference type="Proteomes" id="UP000317318"/>
    </source>
</evidence>
<name>A0A517R184_9PLAN</name>
<feature type="chain" id="PRO_5021841782" evidence="1">
    <location>
        <begin position="30"/>
        <end position="424"/>
    </location>
</feature>
<dbReference type="SMART" id="SM00564">
    <property type="entry name" value="PQQ"/>
    <property type="match status" value="5"/>
</dbReference>
<dbReference type="Gene3D" id="2.130.10.10">
    <property type="entry name" value="YVTN repeat-like/Quinoprotein amine dehydrogenase"/>
    <property type="match status" value="1"/>
</dbReference>
<keyword evidence="4" id="KW-1185">Reference proteome</keyword>
<proteinExistence type="predicted"/>
<reference evidence="3 4" key="1">
    <citation type="submission" date="2019-02" db="EMBL/GenBank/DDBJ databases">
        <title>Deep-cultivation of Planctomycetes and their phenomic and genomic characterization uncovers novel biology.</title>
        <authorList>
            <person name="Wiegand S."/>
            <person name="Jogler M."/>
            <person name="Boedeker C."/>
            <person name="Pinto D."/>
            <person name="Vollmers J."/>
            <person name="Rivas-Marin E."/>
            <person name="Kohn T."/>
            <person name="Peeters S.H."/>
            <person name="Heuer A."/>
            <person name="Rast P."/>
            <person name="Oberbeckmann S."/>
            <person name="Bunk B."/>
            <person name="Jeske O."/>
            <person name="Meyerdierks A."/>
            <person name="Storesund J.E."/>
            <person name="Kallscheuer N."/>
            <person name="Luecker S."/>
            <person name="Lage O.M."/>
            <person name="Pohl T."/>
            <person name="Merkel B.J."/>
            <person name="Hornburger P."/>
            <person name="Mueller R.-W."/>
            <person name="Bruemmer F."/>
            <person name="Labrenz M."/>
            <person name="Spormann A.M."/>
            <person name="Op den Camp H."/>
            <person name="Overmann J."/>
            <person name="Amann R."/>
            <person name="Jetten M.S.M."/>
            <person name="Mascher T."/>
            <person name="Medema M.H."/>
            <person name="Devos D.P."/>
            <person name="Kaster A.-K."/>
            <person name="Ovreas L."/>
            <person name="Rohde M."/>
            <person name="Galperin M.Y."/>
            <person name="Jogler C."/>
        </authorList>
    </citation>
    <scope>NUCLEOTIDE SEQUENCE [LARGE SCALE GENOMIC DNA]</scope>
    <source>
        <strain evidence="3 4">Pan189</strain>
    </source>
</reference>
<dbReference type="Pfam" id="PF13360">
    <property type="entry name" value="PQQ_2"/>
    <property type="match status" value="1"/>
</dbReference>
<protein>
    <submittedName>
        <fullName evidence="3">Outer membrane biogenesis protein BamB</fullName>
    </submittedName>
</protein>
<dbReference type="AlphaFoldDB" id="A0A517R184"/>
<dbReference type="SUPFAM" id="SSF50998">
    <property type="entry name" value="Quinoprotein alcohol dehydrogenase-like"/>
    <property type="match status" value="1"/>
</dbReference>
<dbReference type="Proteomes" id="UP000317318">
    <property type="component" value="Chromosome"/>
</dbReference>
<dbReference type="OrthoDB" id="246101at2"/>
<evidence type="ECO:0000259" key="2">
    <source>
        <dbReference type="Pfam" id="PF13360"/>
    </source>
</evidence>
<accession>A0A517R184</accession>
<evidence type="ECO:0000256" key="1">
    <source>
        <dbReference type="SAM" id="SignalP"/>
    </source>
</evidence>
<dbReference type="EMBL" id="CP036268">
    <property type="protein sequence ID" value="QDT37652.1"/>
    <property type="molecule type" value="Genomic_DNA"/>
</dbReference>
<feature type="domain" description="Pyrrolo-quinoline quinone repeat" evidence="2">
    <location>
        <begin position="93"/>
        <end position="346"/>
    </location>
</feature>
<dbReference type="PANTHER" id="PTHR34512">
    <property type="entry name" value="CELL SURFACE PROTEIN"/>
    <property type="match status" value="1"/>
</dbReference>
<dbReference type="InterPro" id="IPR018391">
    <property type="entry name" value="PQQ_b-propeller_rpt"/>
</dbReference>
<dbReference type="KEGG" id="svp:Pan189_20320"/>
<dbReference type="InterPro" id="IPR011047">
    <property type="entry name" value="Quinoprotein_ADH-like_sf"/>
</dbReference>